<dbReference type="EMBL" id="AP027925">
    <property type="protein sequence ID" value="BED92735.1"/>
    <property type="molecule type" value="Genomic_DNA"/>
</dbReference>
<dbReference type="KEGG" id="ptrh:RsTaC01_0591"/>
<organism evidence="1">
    <name type="scientific">Candidatus Paraimprobicoccus trichonymphae</name>
    <dbReference type="NCBI Taxonomy" id="3033793"/>
    <lineage>
        <taxon>Bacteria</taxon>
        <taxon>Bacillati</taxon>
        <taxon>Bacillota</taxon>
        <taxon>Clostridia</taxon>
        <taxon>Candidatus Paraimprobicoccus</taxon>
    </lineage>
</organism>
<reference evidence="1" key="1">
    <citation type="journal article" date="2023" name="ISME J.">
        <title>Emergence of putative energy parasites within Clostridia revealed by genome analysis of a novel endosymbiotic clade.</title>
        <authorList>
            <person name="Takahashi K."/>
            <person name="Kuwahara H."/>
            <person name="Horikawa Y."/>
            <person name="Izawa K."/>
            <person name="Kato D."/>
            <person name="Inagaki T."/>
            <person name="Yuki M."/>
            <person name="Ohkuma M."/>
            <person name="Hongoh Y."/>
        </authorList>
    </citation>
    <scope>NUCLEOTIDE SEQUENCE</scope>
    <source>
        <strain evidence="1">RsTa-C01</strain>
    </source>
</reference>
<sequence length="116" mass="14017">MRIEEIFAPLSFGERNKILYGRIIDSESKIFKKLISLDIKCMMKRCEALDLSDKLFESVRSVDQEGKYRYRDCVNFNFNDYIQNEERKQELDDLWKEFHKIKSEMEALILKYFKIG</sequence>
<gene>
    <name evidence="1" type="ORF">RsTaC01_0591</name>
</gene>
<proteinExistence type="predicted"/>
<evidence type="ECO:0000313" key="1">
    <source>
        <dbReference type="EMBL" id="BED92735.1"/>
    </source>
</evidence>
<protein>
    <submittedName>
        <fullName evidence="1">Uncharacterized protein</fullName>
    </submittedName>
</protein>
<dbReference type="AlphaFoldDB" id="A0AA48IC21"/>
<dbReference type="Proteomes" id="UP001335720">
    <property type="component" value="Chromosome"/>
</dbReference>
<name>A0AA48IC21_9FIRM</name>
<accession>A0AA48IC21</accession>